<dbReference type="PANTHER" id="PTHR46124:SF2">
    <property type="entry name" value="D-AMINOACYL-TRNA DEACYLASE"/>
    <property type="match status" value="1"/>
</dbReference>
<feature type="non-terminal residue" evidence="2">
    <location>
        <position position="1"/>
    </location>
</feature>
<accession>X1SM15</accession>
<dbReference type="PROSITE" id="PS01091">
    <property type="entry name" value="TATD_3"/>
    <property type="match status" value="1"/>
</dbReference>
<dbReference type="AlphaFoldDB" id="X1SM15"/>
<proteinExistence type="predicted"/>
<dbReference type="EMBL" id="BARW01023287">
    <property type="protein sequence ID" value="GAI93958.1"/>
    <property type="molecule type" value="Genomic_DNA"/>
</dbReference>
<comment type="caution">
    <text evidence="2">The sequence shown here is derived from an EMBL/GenBank/DDBJ whole genome shotgun (WGS) entry which is preliminary data.</text>
</comment>
<evidence type="ECO:0000313" key="2">
    <source>
        <dbReference type="EMBL" id="GAI93958.1"/>
    </source>
</evidence>
<dbReference type="InterPro" id="IPR001130">
    <property type="entry name" value="TatD-like"/>
</dbReference>
<dbReference type="InterPro" id="IPR018228">
    <property type="entry name" value="DNase_TatD-rel_CS"/>
</dbReference>
<dbReference type="Gene3D" id="3.20.20.140">
    <property type="entry name" value="Metal-dependent hydrolases"/>
    <property type="match status" value="1"/>
</dbReference>
<reference evidence="2" key="1">
    <citation type="journal article" date="2014" name="Front. Microbiol.">
        <title>High frequency of phylogenetically diverse reductive dehalogenase-homologous genes in deep subseafloor sedimentary metagenomes.</title>
        <authorList>
            <person name="Kawai M."/>
            <person name="Futagami T."/>
            <person name="Toyoda A."/>
            <person name="Takaki Y."/>
            <person name="Nishi S."/>
            <person name="Hori S."/>
            <person name="Arai W."/>
            <person name="Tsubouchi T."/>
            <person name="Morono Y."/>
            <person name="Uchiyama I."/>
            <person name="Ito T."/>
            <person name="Fujiyama A."/>
            <person name="Inagaki F."/>
            <person name="Takami H."/>
        </authorList>
    </citation>
    <scope>NUCLEOTIDE SEQUENCE</scope>
    <source>
        <strain evidence="2">Expedition CK06-06</strain>
    </source>
</reference>
<gene>
    <name evidence="2" type="ORF">S12H4_38657</name>
</gene>
<protein>
    <submittedName>
        <fullName evidence="2">Uncharacterized protein</fullName>
    </submittedName>
</protein>
<dbReference type="PANTHER" id="PTHR46124">
    <property type="entry name" value="D-AMINOACYL-TRNA DEACYLASE"/>
    <property type="match status" value="1"/>
</dbReference>
<dbReference type="InterPro" id="IPR032466">
    <property type="entry name" value="Metal_Hydrolase"/>
</dbReference>
<dbReference type="SUPFAM" id="SSF51556">
    <property type="entry name" value="Metallo-dependent hydrolases"/>
    <property type="match status" value="1"/>
</dbReference>
<evidence type="ECO:0000256" key="1">
    <source>
        <dbReference type="ARBA" id="ARBA00022801"/>
    </source>
</evidence>
<dbReference type="GO" id="GO:0005829">
    <property type="term" value="C:cytosol"/>
    <property type="evidence" value="ECO:0007669"/>
    <property type="project" value="TreeGrafter"/>
</dbReference>
<keyword evidence="1" id="KW-0378">Hydrolase</keyword>
<dbReference type="GO" id="GO:0016788">
    <property type="term" value="F:hydrolase activity, acting on ester bonds"/>
    <property type="evidence" value="ECO:0007669"/>
    <property type="project" value="InterPro"/>
</dbReference>
<sequence>AYISYPTSQMHDVILDIPDDKLVVETDCPFLPPQSYRGKRNEPAYVSLTVEVLSKIKSESYEQVIQKTTNNAHLLFHLGEN</sequence>
<dbReference type="Pfam" id="PF01026">
    <property type="entry name" value="TatD_DNase"/>
    <property type="match status" value="1"/>
</dbReference>
<organism evidence="2">
    <name type="scientific">marine sediment metagenome</name>
    <dbReference type="NCBI Taxonomy" id="412755"/>
    <lineage>
        <taxon>unclassified sequences</taxon>
        <taxon>metagenomes</taxon>
        <taxon>ecological metagenomes</taxon>
    </lineage>
</organism>
<name>X1SM15_9ZZZZ</name>